<keyword evidence="8" id="KW-1185">Reference proteome</keyword>
<protein>
    <recommendedName>
        <fullName evidence="6">Disease resistance N-terminal domain-containing protein</fullName>
    </recommendedName>
</protein>
<keyword evidence="2" id="KW-0433">Leucine-rich repeat</keyword>
<comment type="caution">
    <text evidence="7">The sequence shown here is derived from an EMBL/GenBank/DDBJ whole genome shotgun (WGS) entry which is preliminary data.</text>
</comment>
<evidence type="ECO:0000256" key="1">
    <source>
        <dbReference type="ARBA" id="ARBA00008894"/>
    </source>
</evidence>
<sequence length="486" mass="54816">MEPLLSAIASDLVSRAMSLVIQRYGRSKAEETEQKLQRVLLRIDATVEEAEGRYITNKAMLQQLDMLRQGMYQGHYMLDTFRYRGHGDDDEVSGGLTVALPRFSSAKPFFPFSVSSNVKKLEKMLDSLEALMGDMQEFVVFLEGYPRICRQPYSTYLILDKVMFGRQMEMETIRNFLLRQEAASDGNPGVLPVFGAARVGKSTLVEHVCLDERVRGHFSSIVVFTGGDLGAGNMAALRGSGVIKHQDVMAASHGRSLVIIELDGDMEEGTWRRLYSSAARAMEHGSKIIVTSQSDKITCFGTAQALRLNPLPQEAYWYFFKTRAFGSANPDDQPKLASLGMEIAATMKCSFMGANIVGGLMRTNLNIRFWRRLLQYISDHTSIHLLKFGEHPTDLAQRGHPVHIWRMFRTQHHVTICKIYQDRSSKHMVPKLSLQDIHTGCDTYPAKFCTIAWRSTIPPYYTYLATCASQPGCSMVSKKRPRQLRV</sequence>
<evidence type="ECO:0000256" key="3">
    <source>
        <dbReference type="ARBA" id="ARBA00022737"/>
    </source>
</evidence>
<keyword evidence="3" id="KW-0677">Repeat</keyword>
<dbReference type="PANTHER" id="PTHR33377:SF60">
    <property type="entry name" value="NB-ARC DOMAIN-CONTAINING PROTEIN"/>
    <property type="match status" value="1"/>
</dbReference>
<organism evidence="7 8">
    <name type="scientific">Eragrostis curvula</name>
    <name type="common">weeping love grass</name>
    <dbReference type="NCBI Taxonomy" id="38414"/>
    <lineage>
        <taxon>Eukaryota</taxon>
        <taxon>Viridiplantae</taxon>
        <taxon>Streptophyta</taxon>
        <taxon>Embryophyta</taxon>
        <taxon>Tracheophyta</taxon>
        <taxon>Spermatophyta</taxon>
        <taxon>Magnoliopsida</taxon>
        <taxon>Liliopsida</taxon>
        <taxon>Poales</taxon>
        <taxon>Poaceae</taxon>
        <taxon>PACMAD clade</taxon>
        <taxon>Chloridoideae</taxon>
        <taxon>Eragrostideae</taxon>
        <taxon>Eragrostidinae</taxon>
        <taxon>Eragrostis</taxon>
    </lineage>
</organism>
<accession>A0A5J9VGA3</accession>
<dbReference type="GO" id="GO:0006952">
    <property type="term" value="P:defense response"/>
    <property type="evidence" value="ECO:0007669"/>
    <property type="project" value="UniProtKB-KW"/>
</dbReference>
<dbReference type="GO" id="GO:0043531">
    <property type="term" value="F:ADP binding"/>
    <property type="evidence" value="ECO:0007669"/>
    <property type="project" value="InterPro"/>
</dbReference>
<dbReference type="SUPFAM" id="SSF52540">
    <property type="entry name" value="P-loop containing nucleoside triphosphate hydrolases"/>
    <property type="match status" value="1"/>
</dbReference>
<dbReference type="EMBL" id="RWGY01000009">
    <property type="protein sequence ID" value="TVU34477.1"/>
    <property type="molecule type" value="Genomic_DNA"/>
</dbReference>
<keyword evidence="5" id="KW-0611">Plant defense</keyword>
<evidence type="ECO:0000259" key="6">
    <source>
        <dbReference type="Pfam" id="PF18052"/>
    </source>
</evidence>
<gene>
    <name evidence="7" type="ORF">EJB05_16312</name>
</gene>
<evidence type="ECO:0000256" key="5">
    <source>
        <dbReference type="ARBA" id="ARBA00022821"/>
    </source>
</evidence>
<dbReference type="InterPro" id="IPR041118">
    <property type="entry name" value="Rx_N"/>
</dbReference>
<keyword evidence="4" id="KW-0547">Nucleotide-binding</keyword>
<name>A0A5J9VGA3_9POAL</name>
<dbReference type="Gene3D" id="3.40.50.300">
    <property type="entry name" value="P-loop containing nucleotide triphosphate hydrolases"/>
    <property type="match status" value="1"/>
</dbReference>
<dbReference type="PANTHER" id="PTHR33377">
    <property type="entry name" value="OS10G0134700 PROTEIN-RELATED"/>
    <property type="match status" value="1"/>
</dbReference>
<dbReference type="AlphaFoldDB" id="A0A5J9VGA3"/>
<evidence type="ECO:0000256" key="4">
    <source>
        <dbReference type="ARBA" id="ARBA00022741"/>
    </source>
</evidence>
<evidence type="ECO:0000313" key="8">
    <source>
        <dbReference type="Proteomes" id="UP000324897"/>
    </source>
</evidence>
<comment type="similarity">
    <text evidence="1">Belongs to the disease resistance NB-LRR family.</text>
</comment>
<proteinExistence type="inferred from homology"/>
<dbReference type="Gramene" id="TVU34477">
    <property type="protein sequence ID" value="TVU34477"/>
    <property type="gene ID" value="EJB05_16312"/>
</dbReference>
<dbReference type="Proteomes" id="UP000324897">
    <property type="component" value="Unassembled WGS sequence"/>
</dbReference>
<feature type="non-terminal residue" evidence="7">
    <location>
        <position position="1"/>
    </location>
</feature>
<dbReference type="OrthoDB" id="634934at2759"/>
<reference evidence="7 8" key="1">
    <citation type="journal article" date="2019" name="Sci. Rep.">
        <title>A high-quality genome of Eragrostis curvula grass provides insights into Poaceae evolution and supports new strategies to enhance forage quality.</title>
        <authorList>
            <person name="Carballo J."/>
            <person name="Santos B.A.C.M."/>
            <person name="Zappacosta D."/>
            <person name="Garbus I."/>
            <person name="Selva J.P."/>
            <person name="Gallo C.A."/>
            <person name="Diaz A."/>
            <person name="Albertini E."/>
            <person name="Caccamo M."/>
            <person name="Echenique V."/>
        </authorList>
    </citation>
    <scope>NUCLEOTIDE SEQUENCE [LARGE SCALE GENOMIC DNA]</scope>
    <source>
        <strain evidence="8">cv. Victoria</strain>
        <tissue evidence="7">Leaf</tissue>
    </source>
</reference>
<evidence type="ECO:0000256" key="2">
    <source>
        <dbReference type="ARBA" id="ARBA00022614"/>
    </source>
</evidence>
<dbReference type="InterPro" id="IPR027417">
    <property type="entry name" value="P-loop_NTPase"/>
</dbReference>
<feature type="domain" description="Disease resistance N-terminal" evidence="6">
    <location>
        <begin position="10"/>
        <end position="88"/>
    </location>
</feature>
<evidence type="ECO:0000313" key="7">
    <source>
        <dbReference type="EMBL" id="TVU34477.1"/>
    </source>
</evidence>
<dbReference type="Pfam" id="PF18052">
    <property type="entry name" value="Rx_N"/>
    <property type="match status" value="1"/>
</dbReference>